<dbReference type="SUPFAM" id="SSF55729">
    <property type="entry name" value="Acyl-CoA N-acyltransferases (Nat)"/>
    <property type="match status" value="1"/>
</dbReference>
<feature type="domain" description="N-acetyltransferase" evidence="1">
    <location>
        <begin position="13"/>
        <end position="170"/>
    </location>
</feature>
<dbReference type="Pfam" id="PF13302">
    <property type="entry name" value="Acetyltransf_3"/>
    <property type="match status" value="1"/>
</dbReference>
<dbReference type="PANTHER" id="PTHR43415:SF3">
    <property type="entry name" value="GNAT-FAMILY ACETYLTRANSFERASE"/>
    <property type="match status" value="1"/>
</dbReference>
<dbReference type="InterPro" id="IPR000182">
    <property type="entry name" value="GNAT_dom"/>
</dbReference>
<proteinExistence type="predicted"/>
<dbReference type="PANTHER" id="PTHR43415">
    <property type="entry name" value="SPERMIDINE N(1)-ACETYLTRANSFERASE"/>
    <property type="match status" value="1"/>
</dbReference>
<organism evidence="2 3">
    <name type="scientific">Leptospira noguchii serovar Panama str. CZ214</name>
    <dbReference type="NCBI Taxonomy" id="1001595"/>
    <lineage>
        <taxon>Bacteria</taxon>
        <taxon>Pseudomonadati</taxon>
        <taxon>Spirochaetota</taxon>
        <taxon>Spirochaetia</taxon>
        <taxon>Leptospirales</taxon>
        <taxon>Leptospiraceae</taxon>
        <taxon>Leptospira</taxon>
    </lineage>
</organism>
<name>T0F9A0_9LEPT</name>
<comment type="caution">
    <text evidence="2">The sequence shown here is derived from an EMBL/GenBank/DDBJ whole genome shotgun (WGS) entry which is preliminary data.</text>
</comment>
<dbReference type="EMBL" id="AKWY02000034">
    <property type="protein sequence ID" value="EQA69763.1"/>
    <property type="molecule type" value="Genomic_DNA"/>
</dbReference>
<accession>T0F9A0</accession>
<dbReference type="Proteomes" id="UP000015442">
    <property type="component" value="Unassembled WGS sequence"/>
</dbReference>
<dbReference type="AlphaFoldDB" id="T0F9A0"/>
<evidence type="ECO:0000313" key="3">
    <source>
        <dbReference type="Proteomes" id="UP000015442"/>
    </source>
</evidence>
<evidence type="ECO:0000313" key="2">
    <source>
        <dbReference type="EMBL" id="EQA69763.1"/>
    </source>
</evidence>
<keyword evidence="2" id="KW-0808">Transferase</keyword>
<dbReference type="Gene3D" id="3.40.630.30">
    <property type="match status" value="1"/>
</dbReference>
<gene>
    <name evidence="2" type="ORF">LEP1GSC059_1876</name>
</gene>
<dbReference type="GeneID" id="23203596"/>
<dbReference type="RefSeq" id="WP_017214714.1">
    <property type="nucleotide sequence ID" value="NZ_AKWY02000034.1"/>
</dbReference>
<dbReference type="InterPro" id="IPR016181">
    <property type="entry name" value="Acyl_CoA_acyltransferase"/>
</dbReference>
<sequence length="170" mass="19310">MLSSFTEILTNRFILRPLSVCDVSERYVTWLNDQVTSQYITAKLNLDELRQYVLKRNAQMDTLFLGIFEKETRLHIGNIKYEPVNSVLGYAIMGILIGEADYRGKGVATEVISASANWLCQFCNIKQIVLGLNRANIAAIRAYQKTGFVEELTTLIQTVSAENLTMVWHL</sequence>
<dbReference type="PROSITE" id="PS51186">
    <property type="entry name" value="GNAT"/>
    <property type="match status" value="1"/>
</dbReference>
<protein>
    <submittedName>
        <fullName evidence="2">Acetyltransferase (GNAT) domain protein</fullName>
    </submittedName>
</protein>
<reference evidence="2 3" key="1">
    <citation type="submission" date="2013-05" db="EMBL/GenBank/DDBJ databases">
        <authorList>
            <person name="Harkins D.M."/>
            <person name="Durkin A.S."/>
            <person name="Brinkac L.M."/>
            <person name="Haft D.H."/>
            <person name="Selengut J.D."/>
            <person name="Sanka R."/>
            <person name="DePew J."/>
            <person name="Purushe J."/>
            <person name="Hartskeerl R.A."/>
            <person name="Ahmed A."/>
            <person name="van der Linden H."/>
            <person name="Goris M.G.A."/>
            <person name="Vinetz J.M."/>
            <person name="Sutton G.G."/>
            <person name="Nierman W.C."/>
            <person name="Fouts D.E."/>
        </authorList>
    </citation>
    <scope>NUCLEOTIDE SEQUENCE [LARGE SCALE GENOMIC DNA]</scope>
    <source>
        <strain evidence="2 3">CZ214</strain>
    </source>
</reference>
<evidence type="ECO:0000259" key="1">
    <source>
        <dbReference type="PROSITE" id="PS51186"/>
    </source>
</evidence>
<dbReference type="GO" id="GO:0016747">
    <property type="term" value="F:acyltransferase activity, transferring groups other than amino-acyl groups"/>
    <property type="evidence" value="ECO:0007669"/>
    <property type="project" value="InterPro"/>
</dbReference>